<dbReference type="EMBL" id="JACHIT010000002">
    <property type="protein sequence ID" value="MBB5916155.1"/>
    <property type="molecule type" value="Genomic_DNA"/>
</dbReference>
<evidence type="ECO:0000313" key="1">
    <source>
        <dbReference type="EMBL" id="MBB5916155.1"/>
    </source>
</evidence>
<protein>
    <submittedName>
        <fullName evidence="1">Uncharacterized protein</fullName>
    </submittedName>
</protein>
<dbReference type="AlphaFoldDB" id="A0A7W9UL04"/>
<sequence length="100" mass="10390">MTDIGPLAAAARATFGDPGVRAVVHNGRTVHAVRLGRWIGAEEAPELICHTGVAGWSPDALHPTRAEITCARCLRILGATSATDPAQLPLFGHGTPFEAA</sequence>
<proteinExistence type="predicted"/>
<dbReference type="RefSeq" id="WP_063709998.1">
    <property type="nucleotide sequence ID" value="NZ_JACHIT010000002.1"/>
</dbReference>
<comment type="caution">
    <text evidence="1">The sequence shown here is derived from an EMBL/GenBank/DDBJ whole genome shotgun (WGS) entry which is preliminary data.</text>
</comment>
<gene>
    <name evidence="1" type="ORF">BJY24_005067</name>
</gene>
<keyword evidence="2" id="KW-1185">Reference proteome</keyword>
<evidence type="ECO:0000313" key="2">
    <source>
        <dbReference type="Proteomes" id="UP000540412"/>
    </source>
</evidence>
<name>A0A7W9UL04_9NOCA</name>
<dbReference type="Proteomes" id="UP000540412">
    <property type="component" value="Unassembled WGS sequence"/>
</dbReference>
<organism evidence="1 2">
    <name type="scientific">Nocardia transvalensis</name>
    <dbReference type="NCBI Taxonomy" id="37333"/>
    <lineage>
        <taxon>Bacteria</taxon>
        <taxon>Bacillati</taxon>
        <taxon>Actinomycetota</taxon>
        <taxon>Actinomycetes</taxon>
        <taxon>Mycobacteriales</taxon>
        <taxon>Nocardiaceae</taxon>
        <taxon>Nocardia</taxon>
    </lineage>
</organism>
<accession>A0A7W9UL04</accession>
<reference evidence="1 2" key="1">
    <citation type="submission" date="2020-08" db="EMBL/GenBank/DDBJ databases">
        <title>Sequencing the genomes of 1000 actinobacteria strains.</title>
        <authorList>
            <person name="Klenk H.-P."/>
        </authorList>
    </citation>
    <scope>NUCLEOTIDE SEQUENCE [LARGE SCALE GENOMIC DNA]</scope>
    <source>
        <strain evidence="1 2">DSM 43582</strain>
    </source>
</reference>